<dbReference type="EMBL" id="JANAVB010025000">
    <property type="protein sequence ID" value="KAJ6821247.1"/>
    <property type="molecule type" value="Genomic_DNA"/>
</dbReference>
<name>A0AAX6FY47_IRIPA</name>
<proteinExistence type="predicted"/>
<evidence type="ECO:0000313" key="2">
    <source>
        <dbReference type="Proteomes" id="UP001140949"/>
    </source>
</evidence>
<accession>A0AAX6FY47</accession>
<dbReference type="AlphaFoldDB" id="A0AAX6FY47"/>
<dbReference type="Proteomes" id="UP001140949">
    <property type="component" value="Unassembled WGS sequence"/>
</dbReference>
<gene>
    <name evidence="1" type="ORF">M6B38_393515</name>
</gene>
<reference evidence="1" key="2">
    <citation type="submission" date="2023-04" db="EMBL/GenBank/DDBJ databases">
        <authorList>
            <person name="Bruccoleri R.E."/>
            <person name="Oakeley E.J."/>
            <person name="Faust A.-M."/>
            <person name="Dessus-Babus S."/>
            <person name="Altorfer M."/>
            <person name="Burckhardt D."/>
            <person name="Oertli M."/>
            <person name="Naumann U."/>
            <person name="Petersen F."/>
            <person name="Wong J."/>
        </authorList>
    </citation>
    <scope>NUCLEOTIDE SEQUENCE</scope>
    <source>
        <strain evidence="1">GSM-AAB239-AS_SAM_17_03QT</strain>
        <tissue evidence="1">Leaf</tissue>
    </source>
</reference>
<comment type="caution">
    <text evidence="1">The sequence shown here is derived from an EMBL/GenBank/DDBJ whole genome shotgun (WGS) entry which is preliminary data.</text>
</comment>
<evidence type="ECO:0000313" key="1">
    <source>
        <dbReference type="EMBL" id="KAJ6821247.1"/>
    </source>
</evidence>
<organism evidence="1 2">
    <name type="scientific">Iris pallida</name>
    <name type="common">Sweet iris</name>
    <dbReference type="NCBI Taxonomy" id="29817"/>
    <lineage>
        <taxon>Eukaryota</taxon>
        <taxon>Viridiplantae</taxon>
        <taxon>Streptophyta</taxon>
        <taxon>Embryophyta</taxon>
        <taxon>Tracheophyta</taxon>
        <taxon>Spermatophyta</taxon>
        <taxon>Magnoliopsida</taxon>
        <taxon>Liliopsida</taxon>
        <taxon>Asparagales</taxon>
        <taxon>Iridaceae</taxon>
        <taxon>Iridoideae</taxon>
        <taxon>Irideae</taxon>
        <taxon>Iris</taxon>
    </lineage>
</organism>
<protein>
    <submittedName>
        <fullName evidence="1">Uncharacterized protein</fullName>
    </submittedName>
</protein>
<keyword evidence="2" id="KW-1185">Reference proteome</keyword>
<sequence length="60" mass="6965">MMQKCVRMQRSLAAHSGFKIQFVSRRTYVAVEPMSRKLDLVIGCTSSLGLFTRLYEFNYV</sequence>
<reference evidence="1" key="1">
    <citation type="journal article" date="2023" name="GigaByte">
        <title>Genome assembly of the bearded iris, Iris pallida Lam.</title>
        <authorList>
            <person name="Bruccoleri R.E."/>
            <person name="Oakeley E.J."/>
            <person name="Faust A.M.E."/>
            <person name="Altorfer M."/>
            <person name="Dessus-Babus S."/>
            <person name="Burckhardt D."/>
            <person name="Oertli M."/>
            <person name="Naumann U."/>
            <person name="Petersen F."/>
            <person name="Wong J."/>
        </authorList>
    </citation>
    <scope>NUCLEOTIDE SEQUENCE</scope>
    <source>
        <strain evidence="1">GSM-AAB239-AS_SAM_17_03QT</strain>
    </source>
</reference>